<reference evidence="1" key="1">
    <citation type="submission" date="2025-08" db="UniProtKB">
        <authorList>
            <consortium name="Ensembl"/>
        </authorList>
    </citation>
    <scope>IDENTIFICATION</scope>
</reference>
<sequence length="93" mass="10292">LMFLCVCVSFKTHCASLSVLCVSVASTMIKPILLASLFSLGLPAECHRKQHSQHSTSSDWWMHAAPIDTASLLSDEELLYEPRETVVQKICIS</sequence>
<proteinExistence type="predicted"/>
<dbReference type="Ensembl" id="ENSCCRT00015014399.1">
    <property type="protein sequence ID" value="ENSCCRP00015013901.1"/>
    <property type="gene ID" value="ENSCCRG00015006303.1"/>
</dbReference>
<dbReference type="AlphaFoldDB" id="A0A8C1SYZ6"/>
<organism evidence="1 2">
    <name type="scientific">Cyprinus carpio</name>
    <name type="common">Common carp</name>
    <dbReference type="NCBI Taxonomy" id="7962"/>
    <lineage>
        <taxon>Eukaryota</taxon>
        <taxon>Metazoa</taxon>
        <taxon>Chordata</taxon>
        <taxon>Craniata</taxon>
        <taxon>Vertebrata</taxon>
        <taxon>Euteleostomi</taxon>
        <taxon>Actinopterygii</taxon>
        <taxon>Neopterygii</taxon>
        <taxon>Teleostei</taxon>
        <taxon>Ostariophysi</taxon>
        <taxon>Cypriniformes</taxon>
        <taxon>Cyprinidae</taxon>
        <taxon>Cyprininae</taxon>
        <taxon>Cyprinus</taxon>
    </lineage>
</organism>
<evidence type="ECO:0000313" key="2">
    <source>
        <dbReference type="Proteomes" id="UP000694700"/>
    </source>
</evidence>
<evidence type="ECO:0000313" key="1">
    <source>
        <dbReference type="Ensembl" id="ENSCCRP00015013901.1"/>
    </source>
</evidence>
<accession>A0A8C1SYZ6</accession>
<name>A0A8C1SYZ6_CYPCA</name>
<protein>
    <submittedName>
        <fullName evidence="1">Uncharacterized protein</fullName>
    </submittedName>
</protein>
<dbReference type="Proteomes" id="UP000694700">
    <property type="component" value="Unplaced"/>
</dbReference>